<proteinExistence type="inferred from homology"/>
<gene>
    <name evidence="7" type="ORF">DMH04_02225</name>
</gene>
<dbReference type="PANTHER" id="PTHR30024:SF47">
    <property type="entry name" value="TAURINE-BINDING PERIPLASMIC PROTEIN"/>
    <property type="match status" value="1"/>
</dbReference>
<accession>A0A428ZUR7</accession>
<reference evidence="7 8" key="1">
    <citation type="submission" date="2018-05" db="EMBL/GenBank/DDBJ databases">
        <title>Evolution of GPA BGCs.</title>
        <authorList>
            <person name="Waglechner N."/>
            <person name="Wright G.D."/>
        </authorList>
    </citation>
    <scope>NUCLEOTIDE SEQUENCE [LARGE SCALE GENOMIC DNA]</scope>
    <source>
        <strain evidence="7 8">A82846</strain>
    </source>
</reference>
<evidence type="ECO:0000256" key="2">
    <source>
        <dbReference type="ARBA" id="ARBA00010742"/>
    </source>
</evidence>
<organism evidence="7 8">
    <name type="scientific">Kibdelosporangium aridum</name>
    <dbReference type="NCBI Taxonomy" id="2030"/>
    <lineage>
        <taxon>Bacteria</taxon>
        <taxon>Bacillati</taxon>
        <taxon>Actinomycetota</taxon>
        <taxon>Actinomycetes</taxon>
        <taxon>Pseudonocardiales</taxon>
        <taxon>Pseudonocardiaceae</taxon>
        <taxon>Kibdelosporangium</taxon>
    </lineage>
</organism>
<dbReference type="EMBL" id="QHKI01000001">
    <property type="protein sequence ID" value="RSM91808.1"/>
    <property type="molecule type" value="Genomic_DNA"/>
</dbReference>
<evidence type="ECO:0000313" key="8">
    <source>
        <dbReference type="Proteomes" id="UP000287547"/>
    </source>
</evidence>
<sequence length="477" mass="50362">MRQLTACSPTPLLSGNSDAQERTGQRQRHLDLVDVVDAVNRQFQTRDIAQHPELAAGMVTGLPPPDALADQYGQSTYGTRHLTITRTIVGRTARSGHRTVGMDPALLRRPRKPPWECHPQGGLLFSRNGCYLLAMAGRGDTLLMRQSRKRLPIFCAITLALLLAFSGCGALDGSGSSNSSTSGGLEKPSIKVGVLPVVDMAPFYQAADSGYFTQEGLDVQVVTAPSGPSAIESLIGEDLDIAVSSYPGAFAAQAKKAADIKIVTDLYAARPGHGVLVAAPNGGISRPEDAAGKKIAVTSTGSISDLALMSVLQSRGVDVGTINWVPMPLPDMGPALQRGNVDAAVVIEPFVTLTQKSMGAVPIVDIASGPTAELPMSGFAALAKWVSANPKTVAAFQRGLAKGIADVKKDRSGRLDPILVKYVKIDTAIAPQVHIAEYPESLDAGRLQRVADLMKQFNVIQDRLDVSPMLVPPPGAK</sequence>
<evidence type="ECO:0000313" key="7">
    <source>
        <dbReference type="EMBL" id="RSM91808.1"/>
    </source>
</evidence>
<comment type="similarity">
    <text evidence="2">Belongs to the bacterial solute-binding protein SsuA/TauA family.</text>
</comment>
<evidence type="ECO:0000256" key="1">
    <source>
        <dbReference type="ARBA" id="ARBA00004418"/>
    </source>
</evidence>
<dbReference type="InterPro" id="IPR001638">
    <property type="entry name" value="Solute-binding_3/MltF_N"/>
</dbReference>
<name>A0A428ZUR7_KIBAR</name>
<dbReference type="Proteomes" id="UP000287547">
    <property type="component" value="Unassembled WGS sequence"/>
</dbReference>
<dbReference type="SMART" id="SM00062">
    <property type="entry name" value="PBPb"/>
    <property type="match status" value="1"/>
</dbReference>
<keyword evidence="5" id="KW-0472">Membrane</keyword>
<dbReference type="OrthoDB" id="7808807at2"/>
<dbReference type="SUPFAM" id="SSF53850">
    <property type="entry name" value="Periplasmic binding protein-like II"/>
    <property type="match status" value="1"/>
</dbReference>
<feature type="compositionally biased region" description="Polar residues" evidence="4">
    <location>
        <begin position="1"/>
        <end position="18"/>
    </location>
</feature>
<protein>
    <submittedName>
        <fullName evidence="7">Sulfonate ABC transporter substrate-binding protein</fullName>
    </submittedName>
</protein>
<dbReference type="Pfam" id="PF13379">
    <property type="entry name" value="NMT1_2"/>
    <property type="match status" value="1"/>
</dbReference>
<feature type="transmembrane region" description="Helical" evidence="5">
    <location>
        <begin position="151"/>
        <end position="172"/>
    </location>
</feature>
<evidence type="ECO:0000256" key="5">
    <source>
        <dbReference type="SAM" id="Phobius"/>
    </source>
</evidence>
<evidence type="ECO:0000256" key="3">
    <source>
        <dbReference type="ARBA" id="ARBA00022729"/>
    </source>
</evidence>
<comment type="subcellular location">
    <subcellularLocation>
        <location evidence="1">Periplasm</location>
    </subcellularLocation>
</comment>
<keyword evidence="5" id="KW-0812">Transmembrane</keyword>
<dbReference type="PANTHER" id="PTHR30024">
    <property type="entry name" value="ALIPHATIC SULFONATES-BINDING PROTEIN-RELATED"/>
    <property type="match status" value="1"/>
</dbReference>
<keyword evidence="3" id="KW-0732">Signal</keyword>
<dbReference type="AlphaFoldDB" id="A0A428ZUR7"/>
<evidence type="ECO:0000259" key="6">
    <source>
        <dbReference type="SMART" id="SM00062"/>
    </source>
</evidence>
<dbReference type="GO" id="GO:0042597">
    <property type="term" value="C:periplasmic space"/>
    <property type="evidence" value="ECO:0007669"/>
    <property type="project" value="UniProtKB-SubCell"/>
</dbReference>
<feature type="region of interest" description="Disordered" evidence="4">
    <location>
        <begin position="1"/>
        <end position="26"/>
    </location>
</feature>
<evidence type="ECO:0000256" key="4">
    <source>
        <dbReference type="SAM" id="MobiDB-lite"/>
    </source>
</evidence>
<feature type="domain" description="Solute-binding protein family 3/N-terminal" evidence="6">
    <location>
        <begin position="189"/>
        <end position="426"/>
    </location>
</feature>
<comment type="caution">
    <text evidence="7">The sequence shown here is derived from an EMBL/GenBank/DDBJ whole genome shotgun (WGS) entry which is preliminary data.</text>
</comment>
<dbReference type="Gene3D" id="3.40.190.10">
    <property type="entry name" value="Periplasmic binding protein-like II"/>
    <property type="match status" value="2"/>
</dbReference>
<keyword evidence="5" id="KW-1133">Transmembrane helix</keyword>